<proteinExistence type="inferred from homology"/>
<evidence type="ECO:0000313" key="4">
    <source>
        <dbReference type="Proteomes" id="UP001596457"/>
    </source>
</evidence>
<dbReference type="InterPro" id="IPR008258">
    <property type="entry name" value="Transglycosylase_SLT_dom_1"/>
</dbReference>
<evidence type="ECO:0000256" key="1">
    <source>
        <dbReference type="ARBA" id="ARBA00007734"/>
    </source>
</evidence>
<feature type="domain" description="Transglycosylase SLT" evidence="2">
    <location>
        <begin position="2"/>
        <end position="99"/>
    </location>
</feature>
<accession>A0ABW2S9G9</accession>
<comment type="caution">
    <text evidence="3">The sequence shown here is derived from an EMBL/GenBank/DDBJ whole genome shotgun (WGS) entry which is preliminary data.</text>
</comment>
<gene>
    <name evidence="3" type="ORF">ACFQU0_05045</name>
</gene>
<organism evidence="3 4">
    <name type="scientific">Hydrogenophaga defluvii</name>
    <dbReference type="NCBI Taxonomy" id="249410"/>
    <lineage>
        <taxon>Bacteria</taxon>
        <taxon>Pseudomonadati</taxon>
        <taxon>Pseudomonadota</taxon>
        <taxon>Betaproteobacteria</taxon>
        <taxon>Burkholderiales</taxon>
        <taxon>Comamonadaceae</taxon>
        <taxon>Hydrogenophaga</taxon>
    </lineage>
</organism>
<dbReference type="Pfam" id="PF01464">
    <property type="entry name" value="SLT"/>
    <property type="match status" value="1"/>
</dbReference>
<dbReference type="PANTHER" id="PTHR37423:SF2">
    <property type="entry name" value="MEMBRANE-BOUND LYTIC MUREIN TRANSGLYCOSYLASE C"/>
    <property type="match status" value="1"/>
</dbReference>
<dbReference type="RefSeq" id="WP_382199037.1">
    <property type="nucleotide sequence ID" value="NZ_JBHTBZ010000012.1"/>
</dbReference>
<comment type="similarity">
    <text evidence="1">Belongs to the transglycosylase Slt family.</text>
</comment>
<dbReference type="SUPFAM" id="SSF53955">
    <property type="entry name" value="Lysozyme-like"/>
    <property type="match status" value="1"/>
</dbReference>
<reference evidence="4" key="1">
    <citation type="journal article" date="2019" name="Int. J. Syst. Evol. Microbiol.">
        <title>The Global Catalogue of Microorganisms (GCM) 10K type strain sequencing project: providing services to taxonomists for standard genome sequencing and annotation.</title>
        <authorList>
            <consortium name="The Broad Institute Genomics Platform"/>
            <consortium name="The Broad Institute Genome Sequencing Center for Infectious Disease"/>
            <person name="Wu L."/>
            <person name="Ma J."/>
        </authorList>
    </citation>
    <scope>NUCLEOTIDE SEQUENCE [LARGE SCALE GENOMIC DNA]</scope>
    <source>
        <strain evidence="4">CCUG 53903</strain>
    </source>
</reference>
<protein>
    <submittedName>
        <fullName evidence="3">Transglycosylase SLT domain-containing protein</fullName>
    </submittedName>
</protein>
<evidence type="ECO:0000313" key="3">
    <source>
        <dbReference type="EMBL" id="MFC7459793.1"/>
    </source>
</evidence>
<sequence>MLAAQVHQESAWDPQAVSRVGARGLGQFMPGTATWWCEANKLTPEQCQPHNPTWALRALVGYDKWLFDRAPGRYSAYDRMHVALRAYNGGLGHWQAEARATGLPQPTIEQVAVACGQAKRHASHCKENLGYPARILGMLQPRYQAWGLTLSPNRGGD</sequence>
<evidence type="ECO:0000259" key="2">
    <source>
        <dbReference type="Pfam" id="PF01464"/>
    </source>
</evidence>
<name>A0ABW2S9G9_9BURK</name>
<dbReference type="InterPro" id="IPR023346">
    <property type="entry name" value="Lysozyme-like_dom_sf"/>
</dbReference>
<dbReference type="Gene3D" id="1.10.530.10">
    <property type="match status" value="1"/>
</dbReference>
<dbReference type="PANTHER" id="PTHR37423">
    <property type="entry name" value="SOLUBLE LYTIC MUREIN TRANSGLYCOSYLASE-RELATED"/>
    <property type="match status" value="1"/>
</dbReference>
<dbReference type="EMBL" id="JBHTBZ010000012">
    <property type="protein sequence ID" value="MFC7459793.1"/>
    <property type="molecule type" value="Genomic_DNA"/>
</dbReference>
<keyword evidence="4" id="KW-1185">Reference proteome</keyword>
<dbReference type="Proteomes" id="UP001596457">
    <property type="component" value="Unassembled WGS sequence"/>
</dbReference>